<feature type="region of interest" description="Disordered" evidence="1">
    <location>
        <begin position="1"/>
        <end position="22"/>
    </location>
</feature>
<accession>A0A975G518</accession>
<evidence type="ECO:0000313" key="2">
    <source>
        <dbReference type="EMBL" id="QUD90771.1"/>
    </source>
</evidence>
<protein>
    <submittedName>
        <fullName evidence="2">Uncharacterized protein</fullName>
    </submittedName>
</protein>
<gene>
    <name evidence="2" type="ORF">KCG34_13300</name>
</gene>
<organism evidence="2 3">
    <name type="scientific">Phenylobacterium montanum</name>
    <dbReference type="NCBI Taxonomy" id="2823693"/>
    <lineage>
        <taxon>Bacteria</taxon>
        <taxon>Pseudomonadati</taxon>
        <taxon>Pseudomonadota</taxon>
        <taxon>Alphaproteobacteria</taxon>
        <taxon>Caulobacterales</taxon>
        <taxon>Caulobacteraceae</taxon>
        <taxon>Phenylobacterium</taxon>
    </lineage>
</organism>
<keyword evidence="3" id="KW-1185">Reference proteome</keyword>
<dbReference type="Proteomes" id="UP000676409">
    <property type="component" value="Chromosome"/>
</dbReference>
<sequence>MIADPPRLRAGTSERDWMSETSDRFAHRCTPLTIANATGWEILNPAGFTASWNGGDDPGDVTIVPDDPAKGFDRASSVFGHGVLTFHPGYVFRTDPGWVTWCRGVPNRFKDGIHPLEGIVETHWLPFSFTMNWRFTRPGEVRFEKDEPFCFITLAPSVAIEAVQPTVSRLQDDPALYREFARWHIQRDQFNQALARGEPEAVRQKWQRNYLNGVTAGGEYVAGDDHRHKRRLNEPRCPVAHDKAG</sequence>
<feature type="compositionally biased region" description="Basic and acidic residues" evidence="1">
    <location>
        <begin position="12"/>
        <end position="22"/>
    </location>
</feature>
<proteinExistence type="predicted"/>
<dbReference type="InterPro" id="IPR045709">
    <property type="entry name" value="DUF6065"/>
</dbReference>
<dbReference type="AlphaFoldDB" id="A0A975G518"/>
<name>A0A975G518_9CAUL</name>
<dbReference type="EMBL" id="CP073078">
    <property type="protein sequence ID" value="QUD90771.1"/>
    <property type="molecule type" value="Genomic_DNA"/>
</dbReference>
<feature type="region of interest" description="Disordered" evidence="1">
    <location>
        <begin position="222"/>
        <end position="245"/>
    </location>
</feature>
<reference evidence="2" key="1">
    <citation type="submission" date="2021-04" db="EMBL/GenBank/DDBJ databases">
        <title>The complete genome sequence of Caulobacter sp. S6.</title>
        <authorList>
            <person name="Tang Y."/>
            <person name="Ouyang W."/>
            <person name="Liu Q."/>
            <person name="Huang B."/>
            <person name="Guo Z."/>
            <person name="Lei P."/>
        </authorList>
    </citation>
    <scope>NUCLEOTIDE SEQUENCE</scope>
    <source>
        <strain evidence="2">S6</strain>
    </source>
</reference>
<evidence type="ECO:0000313" key="3">
    <source>
        <dbReference type="Proteomes" id="UP000676409"/>
    </source>
</evidence>
<dbReference type="KEGG" id="caul:KCG34_13300"/>
<evidence type="ECO:0000256" key="1">
    <source>
        <dbReference type="SAM" id="MobiDB-lite"/>
    </source>
</evidence>
<dbReference type="Pfam" id="PF19541">
    <property type="entry name" value="DUF6065"/>
    <property type="match status" value="1"/>
</dbReference>